<gene>
    <name evidence="1" type="ORF">ILEXP_LOCUS22737</name>
</gene>
<name>A0ABC8SBV1_9AQUA</name>
<dbReference type="EMBL" id="CAUOFW020002525">
    <property type="protein sequence ID" value="CAK9154418.1"/>
    <property type="molecule type" value="Genomic_DNA"/>
</dbReference>
<keyword evidence="2" id="KW-1185">Reference proteome</keyword>
<reference evidence="1 2" key="1">
    <citation type="submission" date="2024-02" db="EMBL/GenBank/DDBJ databases">
        <authorList>
            <person name="Vignale AGUSTIN F."/>
            <person name="Sosa J E."/>
            <person name="Modenutti C."/>
        </authorList>
    </citation>
    <scope>NUCLEOTIDE SEQUENCE [LARGE SCALE GENOMIC DNA]</scope>
</reference>
<comment type="caution">
    <text evidence="1">The sequence shown here is derived from an EMBL/GenBank/DDBJ whole genome shotgun (WGS) entry which is preliminary data.</text>
</comment>
<dbReference type="Proteomes" id="UP001642360">
    <property type="component" value="Unassembled WGS sequence"/>
</dbReference>
<proteinExistence type="predicted"/>
<sequence length="168" mass="19054">MIMPTQKHRNTAPEDVEPGFLLLHHRQTPLPQAGFPANFPAITQGGDEVRNGHGGRKVLVGMDMEVEAEIEVEATNCLLYRPGLRRYVSTSHFSFGSKEMPRPVFVFVFVFVDHIWANVGPSYQGSIHHTLLVAISVVTKYQHFENLRADILKVEEWPTFSENKEARN</sequence>
<evidence type="ECO:0000313" key="2">
    <source>
        <dbReference type="Proteomes" id="UP001642360"/>
    </source>
</evidence>
<organism evidence="1 2">
    <name type="scientific">Ilex paraguariensis</name>
    <name type="common">yerba mate</name>
    <dbReference type="NCBI Taxonomy" id="185542"/>
    <lineage>
        <taxon>Eukaryota</taxon>
        <taxon>Viridiplantae</taxon>
        <taxon>Streptophyta</taxon>
        <taxon>Embryophyta</taxon>
        <taxon>Tracheophyta</taxon>
        <taxon>Spermatophyta</taxon>
        <taxon>Magnoliopsida</taxon>
        <taxon>eudicotyledons</taxon>
        <taxon>Gunneridae</taxon>
        <taxon>Pentapetalae</taxon>
        <taxon>asterids</taxon>
        <taxon>campanulids</taxon>
        <taxon>Aquifoliales</taxon>
        <taxon>Aquifoliaceae</taxon>
        <taxon>Ilex</taxon>
    </lineage>
</organism>
<protein>
    <submittedName>
        <fullName evidence="1">Uncharacterized protein</fullName>
    </submittedName>
</protein>
<dbReference type="AlphaFoldDB" id="A0ABC8SBV1"/>
<evidence type="ECO:0000313" key="1">
    <source>
        <dbReference type="EMBL" id="CAK9154418.1"/>
    </source>
</evidence>
<accession>A0ABC8SBV1</accession>